<dbReference type="PRINTS" id="PR01814">
    <property type="entry name" value="ANNEXINPLANT"/>
</dbReference>
<dbReference type="GO" id="GO:0005886">
    <property type="term" value="C:plasma membrane"/>
    <property type="evidence" value="ECO:0007669"/>
    <property type="project" value="TreeGrafter"/>
</dbReference>
<dbReference type="SUPFAM" id="SSF47874">
    <property type="entry name" value="Annexin"/>
    <property type="match status" value="1"/>
</dbReference>
<evidence type="ECO:0000256" key="1">
    <source>
        <dbReference type="ARBA" id="ARBA00022723"/>
    </source>
</evidence>
<evidence type="ECO:0000256" key="2">
    <source>
        <dbReference type="ARBA" id="ARBA00022737"/>
    </source>
</evidence>
<dbReference type="GO" id="GO:0009651">
    <property type="term" value="P:response to salt stress"/>
    <property type="evidence" value="ECO:0007669"/>
    <property type="project" value="TreeGrafter"/>
</dbReference>
<dbReference type="InterPro" id="IPR018502">
    <property type="entry name" value="Annexin_repeat"/>
</dbReference>
<name>A0AAV8HCC6_9POAL</name>
<dbReference type="Gene3D" id="1.10.220.10">
    <property type="entry name" value="Annexin"/>
    <property type="match status" value="4"/>
</dbReference>
<dbReference type="GO" id="GO:0001786">
    <property type="term" value="F:phosphatidylserine binding"/>
    <property type="evidence" value="ECO:0007669"/>
    <property type="project" value="TreeGrafter"/>
</dbReference>
<feature type="binding site" evidence="6">
    <location>
        <position position="22"/>
    </location>
    <ligand>
        <name>Ca(2+)</name>
        <dbReference type="ChEBI" id="CHEBI:29108"/>
        <label>1</label>
    </ligand>
</feature>
<dbReference type="GO" id="GO:0009409">
    <property type="term" value="P:response to cold"/>
    <property type="evidence" value="ECO:0007669"/>
    <property type="project" value="TreeGrafter"/>
</dbReference>
<reference evidence="7" key="1">
    <citation type="submission" date="2022-08" db="EMBL/GenBank/DDBJ databases">
        <authorList>
            <person name="Marques A."/>
        </authorList>
    </citation>
    <scope>NUCLEOTIDE SEQUENCE</scope>
    <source>
        <strain evidence="7">RhyPub2mFocal</strain>
        <tissue evidence="7">Leaves</tissue>
    </source>
</reference>
<dbReference type="GO" id="GO:0005544">
    <property type="term" value="F:calcium-dependent phospholipid binding"/>
    <property type="evidence" value="ECO:0007669"/>
    <property type="project" value="UniProtKB-KW"/>
</dbReference>
<dbReference type="Proteomes" id="UP001140206">
    <property type="component" value="Chromosome 1"/>
</dbReference>
<accession>A0AAV8HCC6</accession>
<dbReference type="PROSITE" id="PS51897">
    <property type="entry name" value="ANNEXIN_2"/>
    <property type="match status" value="1"/>
</dbReference>
<sequence>MSSSNSISKKYEANCQCLHRFFSGNSTSRDARTILEMFAQRNLQELNHICGAYQRIYNQDLLHFLSQQNTTFARLAYLRTIAPCNRDAEFIREALFGCNLNINMIIEIICTHPSSQIVSLKQAYQSRYNTSLERDITYKTNGTLKEVLLAILSSSNYNRGSANSTVSICDAKSLYEAVESGQYMDDRCILSLIKQRSTEQLKAILSSYKQLYGYEFMKFLKKENCGEFGKSLRAVTKCIQFPEKHFAKQIRLSVKNGNAREVLIYTVVTRAGVDVKNINQVFAKKTGWSFESLIRNEFSSSSHADKHFEYVGDFLVALIKI</sequence>
<dbReference type="PANTHER" id="PTHR10502">
    <property type="entry name" value="ANNEXIN"/>
    <property type="match status" value="1"/>
</dbReference>
<proteinExistence type="predicted"/>
<dbReference type="GO" id="GO:0009408">
    <property type="term" value="P:response to heat"/>
    <property type="evidence" value="ECO:0007669"/>
    <property type="project" value="TreeGrafter"/>
</dbReference>
<dbReference type="InterPro" id="IPR009118">
    <property type="entry name" value="AnnexinD_plant"/>
</dbReference>
<keyword evidence="8" id="KW-1185">Reference proteome</keyword>
<dbReference type="AlphaFoldDB" id="A0AAV8HCC6"/>
<dbReference type="SMART" id="SM00335">
    <property type="entry name" value="ANX"/>
    <property type="match status" value="3"/>
</dbReference>
<dbReference type="GO" id="GO:0009414">
    <property type="term" value="P:response to water deprivation"/>
    <property type="evidence" value="ECO:0007669"/>
    <property type="project" value="TreeGrafter"/>
</dbReference>
<feature type="binding site" evidence="6">
    <location>
        <position position="297"/>
    </location>
    <ligand>
        <name>Ca(2+)</name>
        <dbReference type="ChEBI" id="CHEBI:29108"/>
        <label>2</label>
    </ligand>
</feature>
<keyword evidence="2" id="KW-0677">Repeat</keyword>
<evidence type="ECO:0000256" key="5">
    <source>
        <dbReference type="ARBA" id="ARBA00023302"/>
    </source>
</evidence>
<evidence type="ECO:0000256" key="3">
    <source>
        <dbReference type="ARBA" id="ARBA00022837"/>
    </source>
</evidence>
<evidence type="ECO:0000256" key="4">
    <source>
        <dbReference type="ARBA" id="ARBA00023216"/>
    </source>
</evidence>
<keyword evidence="5" id="KW-0111">Calcium/phospholipid-binding</keyword>
<dbReference type="InterPro" id="IPR037104">
    <property type="entry name" value="Annexin_sf"/>
</dbReference>
<dbReference type="EMBL" id="JAMFTS010000001">
    <property type="protein sequence ID" value="KAJ4812858.1"/>
    <property type="molecule type" value="Genomic_DNA"/>
</dbReference>
<feature type="binding site" evidence="6">
    <location>
        <position position="257"/>
    </location>
    <ligand>
        <name>Ca(2+)</name>
        <dbReference type="ChEBI" id="CHEBI:29108"/>
        <label>2</label>
    </ligand>
</feature>
<comment type="caution">
    <text evidence="7">The sequence shown here is derived from an EMBL/GenBank/DDBJ whole genome shotgun (WGS) entry which is preliminary data.</text>
</comment>
<dbReference type="PRINTS" id="PR00196">
    <property type="entry name" value="ANNEXIN"/>
</dbReference>
<dbReference type="InterPro" id="IPR001464">
    <property type="entry name" value="Annexin"/>
</dbReference>
<evidence type="ECO:0000313" key="7">
    <source>
        <dbReference type="EMBL" id="KAJ4812858.1"/>
    </source>
</evidence>
<gene>
    <name evidence="7" type="ORF">LUZ62_025424</name>
</gene>
<dbReference type="GO" id="GO:0005737">
    <property type="term" value="C:cytoplasm"/>
    <property type="evidence" value="ECO:0007669"/>
    <property type="project" value="TreeGrafter"/>
</dbReference>
<keyword evidence="4" id="KW-0041">Annexin</keyword>
<organism evidence="7 8">
    <name type="scientific">Rhynchospora pubera</name>
    <dbReference type="NCBI Taxonomy" id="906938"/>
    <lineage>
        <taxon>Eukaryota</taxon>
        <taxon>Viridiplantae</taxon>
        <taxon>Streptophyta</taxon>
        <taxon>Embryophyta</taxon>
        <taxon>Tracheophyta</taxon>
        <taxon>Spermatophyta</taxon>
        <taxon>Magnoliopsida</taxon>
        <taxon>Liliopsida</taxon>
        <taxon>Poales</taxon>
        <taxon>Cyperaceae</taxon>
        <taxon>Cyperoideae</taxon>
        <taxon>Rhynchosporeae</taxon>
        <taxon>Rhynchospora</taxon>
    </lineage>
</organism>
<keyword evidence="1 6" id="KW-0479">Metal-binding</keyword>
<dbReference type="GO" id="GO:0005509">
    <property type="term" value="F:calcium ion binding"/>
    <property type="evidence" value="ECO:0007669"/>
    <property type="project" value="InterPro"/>
</dbReference>
<keyword evidence="3 6" id="KW-0106">Calcium</keyword>
<dbReference type="Pfam" id="PF00191">
    <property type="entry name" value="Annexin"/>
    <property type="match status" value="2"/>
</dbReference>
<evidence type="ECO:0000256" key="6">
    <source>
        <dbReference type="PIRSR" id="PIRSR609118-1"/>
    </source>
</evidence>
<protein>
    <submittedName>
        <fullName evidence="7">Annexin-like protein</fullName>
    </submittedName>
</protein>
<feature type="binding site" evidence="6">
    <location>
        <position position="24"/>
    </location>
    <ligand>
        <name>Ca(2+)</name>
        <dbReference type="ChEBI" id="CHEBI:29108"/>
        <label>1</label>
    </ligand>
</feature>
<evidence type="ECO:0000313" key="8">
    <source>
        <dbReference type="Proteomes" id="UP001140206"/>
    </source>
</evidence>
<dbReference type="PANTHER" id="PTHR10502:SF207">
    <property type="entry name" value="OS09G0368850 PROTEIN"/>
    <property type="match status" value="1"/>
</dbReference>